<evidence type="ECO:0000313" key="1">
    <source>
        <dbReference type="EMBL" id="JAH07716.1"/>
    </source>
</evidence>
<reference evidence="1" key="1">
    <citation type="submission" date="2014-11" db="EMBL/GenBank/DDBJ databases">
        <authorList>
            <person name="Amaro Gonzalez C."/>
        </authorList>
    </citation>
    <scope>NUCLEOTIDE SEQUENCE</scope>
</reference>
<sequence length="13" mass="1444">MVSKNNTISLISH</sequence>
<reference evidence="1" key="2">
    <citation type="journal article" date="2015" name="Fish Shellfish Immunol.">
        <title>Early steps in the European eel (Anguilla anguilla)-Vibrio vulnificus interaction in the gills: Role of the RtxA13 toxin.</title>
        <authorList>
            <person name="Callol A."/>
            <person name="Pajuelo D."/>
            <person name="Ebbesson L."/>
            <person name="Teles M."/>
            <person name="MacKenzie S."/>
            <person name="Amaro C."/>
        </authorList>
    </citation>
    <scope>NUCLEOTIDE SEQUENCE</scope>
</reference>
<organism evidence="1">
    <name type="scientific">Anguilla anguilla</name>
    <name type="common">European freshwater eel</name>
    <name type="synonym">Muraena anguilla</name>
    <dbReference type="NCBI Taxonomy" id="7936"/>
    <lineage>
        <taxon>Eukaryota</taxon>
        <taxon>Metazoa</taxon>
        <taxon>Chordata</taxon>
        <taxon>Craniata</taxon>
        <taxon>Vertebrata</taxon>
        <taxon>Euteleostomi</taxon>
        <taxon>Actinopterygii</taxon>
        <taxon>Neopterygii</taxon>
        <taxon>Teleostei</taxon>
        <taxon>Anguilliformes</taxon>
        <taxon>Anguillidae</taxon>
        <taxon>Anguilla</taxon>
    </lineage>
</organism>
<dbReference type="EMBL" id="GBXM01100861">
    <property type="protein sequence ID" value="JAH07716.1"/>
    <property type="molecule type" value="Transcribed_RNA"/>
</dbReference>
<name>A0A0E9PSW0_ANGAN</name>
<proteinExistence type="predicted"/>
<accession>A0A0E9PSW0</accession>
<protein>
    <submittedName>
        <fullName evidence="1">Uncharacterized protein</fullName>
    </submittedName>
</protein>